<dbReference type="GO" id="GO:0051287">
    <property type="term" value="F:NAD binding"/>
    <property type="evidence" value="ECO:0007669"/>
    <property type="project" value="InterPro"/>
</dbReference>
<evidence type="ECO:0000259" key="4">
    <source>
        <dbReference type="Pfam" id="PF00389"/>
    </source>
</evidence>
<accession>A0A934J5K9</accession>
<dbReference type="Proteomes" id="UP000640274">
    <property type="component" value="Unassembled WGS sequence"/>
</dbReference>
<evidence type="ECO:0000256" key="3">
    <source>
        <dbReference type="RuleBase" id="RU003719"/>
    </source>
</evidence>
<dbReference type="RefSeq" id="WP_199018760.1">
    <property type="nucleotide sequence ID" value="NZ_JAELUP010000022.1"/>
</dbReference>
<dbReference type="Pfam" id="PF00389">
    <property type="entry name" value="2-Hacid_dh"/>
    <property type="match status" value="1"/>
</dbReference>
<dbReference type="PANTHER" id="PTHR10996:SF283">
    <property type="entry name" value="GLYOXYLATE_HYDROXYPYRUVATE REDUCTASE B"/>
    <property type="match status" value="1"/>
</dbReference>
<dbReference type="GO" id="GO:0016618">
    <property type="term" value="F:hydroxypyruvate reductase [NAD(P)H] activity"/>
    <property type="evidence" value="ECO:0007669"/>
    <property type="project" value="TreeGrafter"/>
</dbReference>
<feature type="domain" description="D-isomer specific 2-hydroxyacid dehydrogenase catalytic" evidence="4">
    <location>
        <begin position="5"/>
        <end position="312"/>
    </location>
</feature>
<dbReference type="Gene3D" id="3.40.50.720">
    <property type="entry name" value="NAD(P)-binding Rossmann-like Domain"/>
    <property type="match status" value="2"/>
</dbReference>
<keyword evidence="7" id="KW-1185">Reference proteome</keyword>
<organism evidence="6 7">
    <name type="scientific">Paenibacillus roseus</name>
    <dbReference type="NCBI Taxonomy" id="2798579"/>
    <lineage>
        <taxon>Bacteria</taxon>
        <taxon>Bacillati</taxon>
        <taxon>Bacillota</taxon>
        <taxon>Bacilli</taxon>
        <taxon>Bacillales</taxon>
        <taxon>Paenibacillaceae</taxon>
        <taxon>Paenibacillus</taxon>
    </lineage>
</organism>
<dbReference type="EMBL" id="JAELUP010000022">
    <property type="protein sequence ID" value="MBJ6361206.1"/>
    <property type="molecule type" value="Genomic_DNA"/>
</dbReference>
<comment type="similarity">
    <text evidence="1 3">Belongs to the D-isomer specific 2-hydroxyacid dehydrogenase family.</text>
</comment>
<evidence type="ECO:0000313" key="7">
    <source>
        <dbReference type="Proteomes" id="UP000640274"/>
    </source>
</evidence>
<dbReference type="InterPro" id="IPR006139">
    <property type="entry name" value="D-isomer_2_OHA_DH_cat_dom"/>
</dbReference>
<evidence type="ECO:0000259" key="5">
    <source>
        <dbReference type="Pfam" id="PF02826"/>
    </source>
</evidence>
<evidence type="ECO:0000256" key="1">
    <source>
        <dbReference type="ARBA" id="ARBA00005854"/>
    </source>
</evidence>
<dbReference type="InterPro" id="IPR036291">
    <property type="entry name" value="NAD(P)-bd_dom_sf"/>
</dbReference>
<protein>
    <submittedName>
        <fullName evidence="6">D-glycerate dehydrogenase</fullName>
    </submittedName>
</protein>
<proteinExistence type="inferred from homology"/>
<reference evidence="6" key="1">
    <citation type="submission" date="2020-12" db="EMBL/GenBank/DDBJ databases">
        <authorList>
            <person name="Huq M.A."/>
        </authorList>
    </citation>
    <scope>NUCLEOTIDE SEQUENCE</scope>
    <source>
        <strain evidence="6">MAHUQ-46</strain>
    </source>
</reference>
<dbReference type="AlphaFoldDB" id="A0A934J5K9"/>
<keyword evidence="2 3" id="KW-0560">Oxidoreductase</keyword>
<dbReference type="GO" id="GO:0005829">
    <property type="term" value="C:cytosol"/>
    <property type="evidence" value="ECO:0007669"/>
    <property type="project" value="TreeGrafter"/>
</dbReference>
<dbReference type="CDD" id="cd05301">
    <property type="entry name" value="GDH"/>
    <property type="match status" value="1"/>
</dbReference>
<sequence>MKPRVYIARALPEEVLHYVEEHCEVRQWQGTQAITREQLADEIDDAEGLLVTGTLVGDDVLEAGKQLRVVSNLSVGYDNLDVDALKRYGITAGHTPYVLDDTVADLAFALILSTARRVAELDKLVKEGRWRKGMDSALFGADVHHAKLGIIGMGRIGEAIARRAKFGFEMNVAYYNRSRKPEVEEQLGIQYNSFEELLQTSDFIVLMTPLTAQTRGLIGETQFAMMKRSAIFINVSRGGTVDEQALVGALESGQIYAAGLDVYEQEPVNPDHPLLKLDNVVTLPHLGSATANTRLQMAYVAARNLVHALTGEGKVYILPELQSK</sequence>
<evidence type="ECO:0000256" key="2">
    <source>
        <dbReference type="ARBA" id="ARBA00023002"/>
    </source>
</evidence>
<gene>
    <name evidence="6" type="ORF">JFN88_07780</name>
</gene>
<dbReference type="SUPFAM" id="SSF52283">
    <property type="entry name" value="Formate/glycerate dehydrogenase catalytic domain-like"/>
    <property type="match status" value="1"/>
</dbReference>
<dbReference type="GO" id="GO:0030267">
    <property type="term" value="F:glyoxylate reductase (NADPH) activity"/>
    <property type="evidence" value="ECO:0007669"/>
    <property type="project" value="TreeGrafter"/>
</dbReference>
<dbReference type="InterPro" id="IPR050223">
    <property type="entry name" value="D-isomer_2-hydroxyacid_DH"/>
</dbReference>
<dbReference type="SUPFAM" id="SSF51735">
    <property type="entry name" value="NAD(P)-binding Rossmann-fold domains"/>
    <property type="match status" value="1"/>
</dbReference>
<comment type="caution">
    <text evidence="6">The sequence shown here is derived from an EMBL/GenBank/DDBJ whole genome shotgun (WGS) entry which is preliminary data.</text>
</comment>
<dbReference type="Pfam" id="PF02826">
    <property type="entry name" value="2-Hacid_dh_C"/>
    <property type="match status" value="1"/>
</dbReference>
<dbReference type="PANTHER" id="PTHR10996">
    <property type="entry name" value="2-HYDROXYACID DEHYDROGENASE-RELATED"/>
    <property type="match status" value="1"/>
</dbReference>
<feature type="domain" description="D-isomer specific 2-hydroxyacid dehydrogenase NAD-binding" evidence="5">
    <location>
        <begin position="108"/>
        <end position="287"/>
    </location>
</feature>
<name>A0A934J5K9_9BACL</name>
<dbReference type="InterPro" id="IPR006140">
    <property type="entry name" value="D-isomer_DH_NAD-bd"/>
</dbReference>
<dbReference type="FunFam" id="3.40.50.720:FF:000462">
    <property type="entry name" value="Glyoxylate reductase (NADP+)"/>
    <property type="match status" value="1"/>
</dbReference>
<evidence type="ECO:0000313" key="6">
    <source>
        <dbReference type="EMBL" id="MBJ6361206.1"/>
    </source>
</evidence>